<protein>
    <submittedName>
        <fullName evidence="2">Uncharacterized protein</fullName>
    </submittedName>
</protein>
<comment type="caution">
    <text evidence="2">The sequence shown here is derived from an EMBL/GenBank/DDBJ whole genome shotgun (WGS) entry which is preliminary data.</text>
</comment>
<proteinExistence type="predicted"/>
<reference evidence="2 3" key="1">
    <citation type="submission" date="2021-02" db="EMBL/GenBank/DDBJ databases">
        <title>Genome assembly of Pseudopithomyces chartarum.</title>
        <authorList>
            <person name="Jauregui R."/>
            <person name="Singh J."/>
            <person name="Voisey C."/>
        </authorList>
    </citation>
    <scope>NUCLEOTIDE SEQUENCE [LARGE SCALE GENOMIC DNA]</scope>
    <source>
        <strain evidence="2 3">AGR01</strain>
    </source>
</reference>
<evidence type="ECO:0000313" key="3">
    <source>
        <dbReference type="Proteomes" id="UP001280581"/>
    </source>
</evidence>
<accession>A0AAN6RBS3</accession>
<feature type="non-terminal residue" evidence="2">
    <location>
        <position position="143"/>
    </location>
</feature>
<dbReference type="EMBL" id="WVTA01000016">
    <property type="protein sequence ID" value="KAK3201199.1"/>
    <property type="molecule type" value="Genomic_DNA"/>
</dbReference>
<dbReference type="Proteomes" id="UP001280581">
    <property type="component" value="Unassembled WGS sequence"/>
</dbReference>
<keyword evidence="3" id="KW-1185">Reference proteome</keyword>
<dbReference type="AlphaFoldDB" id="A0AAN6RBS3"/>
<feature type="region of interest" description="Disordered" evidence="1">
    <location>
        <begin position="102"/>
        <end position="122"/>
    </location>
</feature>
<organism evidence="2 3">
    <name type="scientific">Pseudopithomyces chartarum</name>
    <dbReference type="NCBI Taxonomy" id="1892770"/>
    <lineage>
        <taxon>Eukaryota</taxon>
        <taxon>Fungi</taxon>
        <taxon>Dikarya</taxon>
        <taxon>Ascomycota</taxon>
        <taxon>Pezizomycotina</taxon>
        <taxon>Dothideomycetes</taxon>
        <taxon>Pleosporomycetidae</taxon>
        <taxon>Pleosporales</taxon>
        <taxon>Massarineae</taxon>
        <taxon>Didymosphaeriaceae</taxon>
        <taxon>Pseudopithomyces</taxon>
    </lineage>
</organism>
<gene>
    <name evidence="2" type="ORF">GRF29_185g66664</name>
</gene>
<name>A0AAN6RBS3_9PLEO</name>
<evidence type="ECO:0000256" key="1">
    <source>
        <dbReference type="SAM" id="MobiDB-lite"/>
    </source>
</evidence>
<evidence type="ECO:0000313" key="2">
    <source>
        <dbReference type="EMBL" id="KAK3201199.1"/>
    </source>
</evidence>
<feature type="compositionally biased region" description="Polar residues" evidence="1">
    <location>
        <begin position="102"/>
        <end position="121"/>
    </location>
</feature>
<sequence length="143" mass="15569">MIMQTAAMNASYSEYKTTPYTSASLSMESFLSTKYVTTHGPIKSLPFIPTLDCEAISVYDSKRADDKQPVPVMQPMFYDHTPSTSANSIWITLTSTLAEGQSLTAAGSKPTESSNQQANTHSEQKDDIVLLSALMGLLFGFIV</sequence>